<gene>
    <name evidence="1" type="ORF">LTRI10_LOCUS17554</name>
</gene>
<dbReference type="AlphaFoldDB" id="A0AAV2DQH6"/>
<dbReference type="EMBL" id="OZ034816">
    <property type="protein sequence ID" value="CAL1375777.1"/>
    <property type="molecule type" value="Genomic_DNA"/>
</dbReference>
<sequence length="94" mass="10785">MCGICNKLIIDTLFKNLHKSSHENIHKSALSFSRSNSLTLIPMGASSIRHFGYYQDSCHQVDGQMCRRYKLMIMEIPCNLCMVSSCEFWNFSGK</sequence>
<evidence type="ECO:0000313" key="2">
    <source>
        <dbReference type="Proteomes" id="UP001497516"/>
    </source>
</evidence>
<name>A0AAV2DQH6_9ROSI</name>
<protein>
    <recommendedName>
        <fullName evidence="3">C2H2-type domain-containing protein</fullName>
    </recommendedName>
</protein>
<evidence type="ECO:0008006" key="3">
    <source>
        <dbReference type="Google" id="ProtNLM"/>
    </source>
</evidence>
<proteinExistence type="predicted"/>
<accession>A0AAV2DQH6</accession>
<keyword evidence="2" id="KW-1185">Reference proteome</keyword>
<evidence type="ECO:0000313" key="1">
    <source>
        <dbReference type="EMBL" id="CAL1375777.1"/>
    </source>
</evidence>
<reference evidence="1 2" key="1">
    <citation type="submission" date="2024-04" db="EMBL/GenBank/DDBJ databases">
        <authorList>
            <person name="Fracassetti M."/>
        </authorList>
    </citation>
    <scope>NUCLEOTIDE SEQUENCE [LARGE SCALE GENOMIC DNA]</scope>
</reference>
<dbReference type="Proteomes" id="UP001497516">
    <property type="component" value="Chromosome 3"/>
</dbReference>
<organism evidence="1 2">
    <name type="scientific">Linum trigynum</name>
    <dbReference type="NCBI Taxonomy" id="586398"/>
    <lineage>
        <taxon>Eukaryota</taxon>
        <taxon>Viridiplantae</taxon>
        <taxon>Streptophyta</taxon>
        <taxon>Embryophyta</taxon>
        <taxon>Tracheophyta</taxon>
        <taxon>Spermatophyta</taxon>
        <taxon>Magnoliopsida</taxon>
        <taxon>eudicotyledons</taxon>
        <taxon>Gunneridae</taxon>
        <taxon>Pentapetalae</taxon>
        <taxon>rosids</taxon>
        <taxon>fabids</taxon>
        <taxon>Malpighiales</taxon>
        <taxon>Linaceae</taxon>
        <taxon>Linum</taxon>
    </lineage>
</organism>